<organism evidence="5 6">
    <name type="scientific">Eiseniibacteriota bacterium</name>
    <dbReference type="NCBI Taxonomy" id="2212470"/>
    <lineage>
        <taxon>Bacteria</taxon>
        <taxon>Candidatus Eiseniibacteriota</taxon>
    </lineage>
</organism>
<feature type="compositionally biased region" description="Basic residues" evidence="2">
    <location>
        <begin position="1"/>
        <end position="23"/>
    </location>
</feature>
<feature type="coiled-coil region" evidence="1">
    <location>
        <begin position="546"/>
        <end position="580"/>
    </location>
</feature>
<proteinExistence type="predicted"/>
<feature type="region of interest" description="Disordered" evidence="2">
    <location>
        <begin position="1"/>
        <end position="53"/>
    </location>
</feature>
<evidence type="ECO:0000256" key="2">
    <source>
        <dbReference type="SAM" id="MobiDB-lite"/>
    </source>
</evidence>
<feature type="region of interest" description="Disordered" evidence="2">
    <location>
        <begin position="371"/>
        <end position="403"/>
    </location>
</feature>
<evidence type="ECO:0000259" key="4">
    <source>
        <dbReference type="Pfam" id="PF13476"/>
    </source>
</evidence>
<keyword evidence="3" id="KW-0812">Transmembrane</keyword>
<name>A0A538U0N0_UNCEI</name>
<dbReference type="Proteomes" id="UP000319836">
    <property type="component" value="Unassembled WGS sequence"/>
</dbReference>
<dbReference type="Pfam" id="PF13476">
    <property type="entry name" value="AAA_23"/>
    <property type="match status" value="1"/>
</dbReference>
<dbReference type="PANTHER" id="PTHR41259:SF1">
    <property type="entry name" value="DOUBLE-STRAND BREAK REPAIR RAD50 ATPASE, PUTATIVE-RELATED"/>
    <property type="match status" value="1"/>
</dbReference>
<keyword evidence="3" id="KW-0472">Membrane</keyword>
<evidence type="ECO:0000313" key="5">
    <source>
        <dbReference type="EMBL" id="TMQ69339.1"/>
    </source>
</evidence>
<dbReference type="GO" id="GO:0016887">
    <property type="term" value="F:ATP hydrolysis activity"/>
    <property type="evidence" value="ECO:0007669"/>
    <property type="project" value="InterPro"/>
</dbReference>
<feature type="transmembrane region" description="Helical" evidence="3">
    <location>
        <begin position="516"/>
        <end position="536"/>
    </location>
</feature>
<evidence type="ECO:0000313" key="6">
    <source>
        <dbReference type="Proteomes" id="UP000319836"/>
    </source>
</evidence>
<gene>
    <name evidence="5" type="ORF">E6K80_12075</name>
</gene>
<accession>A0A538U0N0</accession>
<feature type="domain" description="Rad50/SbcC-type AAA" evidence="4">
    <location>
        <begin position="60"/>
        <end position="212"/>
    </location>
</feature>
<dbReference type="SUPFAM" id="SSF52540">
    <property type="entry name" value="P-loop containing nucleoside triphosphate hydrolases"/>
    <property type="match status" value="1"/>
</dbReference>
<dbReference type="EMBL" id="VBPA01000310">
    <property type="protein sequence ID" value="TMQ69339.1"/>
    <property type="molecule type" value="Genomic_DNA"/>
</dbReference>
<evidence type="ECO:0000256" key="1">
    <source>
        <dbReference type="SAM" id="Coils"/>
    </source>
</evidence>
<evidence type="ECO:0000256" key="3">
    <source>
        <dbReference type="SAM" id="Phobius"/>
    </source>
</evidence>
<dbReference type="InterPro" id="IPR038729">
    <property type="entry name" value="Rad50/SbcC_AAA"/>
</dbReference>
<feature type="compositionally biased region" description="Basic and acidic residues" evidence="2">
    <location>
        <begin position="371"/>
        <end position="398"/>
    </location>
</feature>
<dbReference type="PANTHER" id="PTHR41259">
    <property type="entry name" value="DOUBLE-STRAND BREAK REPAIR RAD50 ATPASE, PUTATIVE-RELATED"/>
    <property type="match status" value="1"/>
</dbReference>
<dbReference type="InterPro" id="IPR027417">
    <property type="entry name" value="P-loop_NTPase"/>
</dbReference>
<dbReference type="GO" id="GO:0006302">
    <property type="term" value="P:double-strand break repair"/>
    <property type="evidence" value="ECO:0007669"/>
    <property type="project" value="InterPro"/>
</dbReference>
<reference evidence="5 6" key="1">
    <citation type="journal article" date="2019" name="Nat. Microbiol.">
        <title>Mediterranean grassland soil C-N compound turnover is dependent on rainfall and depth, and is mediated by genomically divergent microorganisms.</title>
        <authorList>
            <person name="Diamond S."/>
            <person name="Andeer P.F."/>
            <person name="Li Z."/>
            <person name="Crits-Christoph A."/>
            <person name="Burstein D."/>
            <person name="Anantharaman K."/>
            <person name="Lane K.R."/>
            <person name="Thomas B.C."/>
            <person name="Pan C."/>
            <person name="Northen T.R."/>
            <person name="Banfield J.F."/>
        </authorList>
    </citation>
    <scope>NUCLEOTIDE SEQUENCE [LARGE SCALE GENOMIC DNA]</scope>
    <source>
        <strain evidence="5">WS_10</strain>
    </source>
</reference>
<dbReference type="Gene3D" id="3.40.50.300">
    <property type="entry name" value="P-loop containing nucleotide triphosphate hydrolases"/>
    <property type="match status" value="2"/>
</dbReference>
<sequence length="997" mass="111934">MALGHHGRALRPRAARAHGRGARPRREGAHRAGALSRPGRLPAQGSDPDPRGPRVVKLLRLKADGFGALRGEITLDPDRMTVILDDNERGKSTLLAAITAALYGLNGDRRSHRPLTPLERWRPWDGGSYRVELELECEGERYTVARDFDHGTVSVWSGRGQDMTAEFREGKDEYPVGKRLLELDVDEFERCALVRQGDVGQVVPGDERERRAPTLRARLEAVADSRVGDARASEAIRTLEAALKRYDCPELEFTGTIDHALQRLQAKRQLLETELQELAHDLAQVAGPLGELTELSEVERATREALAGLDAEWRGVLASDAQRQLDDDQRRQEEIETLRREAESLASVSEMPSDADSELRDTVARLEEAQRNTAALEDRRRDESARQHAELESERKSLETFASGGTAEADRCVSLAAESLAGEGHDPERLQWLGHRLGRLAESDHVLLRRQSEISIAHHTETSTLESQRTRSSEMLREIDAQRGTRTLPGWFLLALGVSILVAATVVAALHGLPWLSVTFFGGGGLMLVVGVGLVATGRRLRADQREEALHLLADSQRTLNHLRQQRAETETALEALAREHGYRDHIELLREWNELQRLRDESAPTLQAQTRLAAVESRRQQVAEEARELLGRFGVSTPEPENLERVAGFLRQLETVRQKLGALDRNWEWIDGQKVVDQAAADGLKERALRILQSAGLTYAPDRPWSEHLGELSEKEDARQRRALLLQELIPSAERRRLSEARRAELESQVALSEGGCAASRPPRSQRAIDEERRRLLERQEEAHGKRADLRVKIEGVTRRVHVERPERLAQLERVTRAERRAGRFKESVELAIRTIREVAAETHQKWADFLNRRVAELLQMVGANLDQIRFGDDLDFSVRLVGGQLLARGKADQQLSTGAKDQLYLAVRLAVSEFLSRGQTSLPLLLDDVFVSSDDERARSGMRLLIELAASHQVVLLTCHRRRFEALSEMDREVYAGRVHWLDARSVGAARELLG</sequence>
<comment type="caution">
    <text evidence="5">The sequence shown here is derived from an EMBL/GenBank/DDBJ whole genome shotgun (WGS) entry which is preliminary data.</text>
</comment>
<dbReference type="AlphaFoldDB" id="A0A538U0N0"/>
<feature type="transmembrane region" description="Helical" evidence="3">
    <location>
        <begin position="491"/>
        <end position="510"/>
    </location>
</feature>
<keyword evidence="1" id="KW-0175">Coiled coil</keyword>
<protein>
    <recommendedName>
        <fullName evidence="4">Rad50/SbcC-type AAA domain-containing protein</fullName>
    </recommendedName>
</protein>
<keyword evidence="3" id="KW-1133">Transmembrane helix</keyword>